<accession>A0A7V8JQ32</accession>
<comment type="caution">
    <text evidence="1">The sequence shown here is derived from an EMBL/GenBank/DDBJ whole genome shotgun (WGS) entry which is preliminary data.</text>
</comment>
<evidence type="ECO:0000313" key="1">
    <source>
        <dbReference type="EMBL" id="KAF1021058.1"/>
    </source>
</evidence>
<proteinExistence type="predicted"/>
<sequence length="55" mass="6012">MTQNFQWDNPYPSHRIPLFARNVVSTSHPLAAQAGLQMLDKAATPSAPPLPRPCA</sequence>
<evidence type="ECO:0000313" key="2">
    <source>
        <dbReference type="Proteomes" id="UP000461670"/>
    </source>
</evidence>
<gene>
    <name evidence="1" type="ORF">GAK30_02082</name>
</gene>
<organism evidence="1 2">
    <name type="scientific">Paracidovorax wautersii</name>
    <dbReference type="NCBI Taxonomy" id="1177982"/>
    <lineage>
        <taxon>Bacteria</taxon>
        <taxon>Pseudomonadati</taxon>
        <taxon>Pseudomonadota</taxon>
        <taxon>Betaproteobacteria</taxon>
        <taxon>Burkholderiales</taxon>
        <taxon>Comamonadaceae</taxon>
        <taxon>Paracidovorax</taxon>
    </lineage>
</organism>
<protein>
    <submittedName>
        <fullName evidence="1">Uncharacterized protein</fullName>
    </submittedName>
</protein>
<dbReference type="Proteomes" id="UP000461670">
    <property type="component" value="Unassembled WGS sequence"/>
</dbReference>
<dbReference type="AlphaFoldDB" id="A0A7V8JQ32"/>
<name>A0A7V8JQ32_9BURK</name>
<reference evidence="2" key="1">
    <citation type="journal article" date="2020" name="MBio">
        <title>Horizontal gene transfer to a defensive symbiont with a reduced genome amongst a multipartite beetle microbiome.</title>
        <authorList>
            <person name="Waterworth S.C."/>
            <person name="Florez L.V."/>
            <person name="Rees E.R."/>
            <person name="Hertweck C."/>
            <person name="Kaltenpoth M."/>
            <person name="Kwan J.C."/>
        </authorList>
    </citation>
    <scope>NUCLEOTIDE SEQUENCE [LARGE SCALE GENOMIC DNA]</scope>
</reference>
<dbReference type="EMBL" id="WNDQ01000026">
    <property type="protein sequence ID" value="KAF1021058.1"/>
    <property type="molecule type" value="Genomic_DNA"/>
</dbReference>